<comment type="caution">
    <text evidence="1">The sequence shown here is derived from an EMBL/GenBank/DDBJ whole genome shotgun (WGS) entry which is preliminary data.</text>
</comment>
<evidence type="ECO:0000313" key="1">
    <source>
        <dbReference type="EMBL" id="MCD8741835.1"/>
    </source>
</evidence>
<dbReference type="RefSeq" id="WP_232178335.1">
    <property type="nucleotide sequence ID" value="NZ_JAJPWV010000004.1"/>
</dbReference>
<reference evidence="1 2" key="1">
    <citation type="submission" date="2021-12" db="EMBL/GenBank/DDBJ databases">
        <title>Mucilaginibacter roseus genome.</title>
        <authorList>
            <person name="Ferreira J.R."/>
            <person name="Newman J.D."/>
        </authorList>
    </citation>
    <scope>NUCLEOTIDE SEQUENCE [LARGE SCALE GENOMIC DNA]</scope>
    <source>
        <strain evidence="1 2">LMG 28454</strain>
    </source>
</reference>
<sequence length="98" mass="11127">MIVDINNTADNKVKNGCLRLKLYTQNNTWLSTLQTGASDYMKWQVSWHPTDDTIIVDSKDIGYTAYQITAGKNISPVIWTEELKAVADSAFKVKYHDN</sequence>
<keyword evidence="2" id="KW-1185">Reference proteome</keyword>
<proteinExistence type="predicted"/>
<protein>
    <submittedName>
        <fullName evidence="1">Uncharacterized protein</fullName>
    </submittedName>
</protein>
<name>A0ABS8U3Z0_9SPHI</name>
<accession>A0ABS8U3Z0</accession>
<dbReference type="EMBL" id="JAJPWV010000004">
    <property type="protein sequence ID" value="MCD8741835.1"/>
    <property type="molecule type" value="Genomic_DNA"/>
</dbReference>
<dbReference type="Proteomes" id="UP001199919">
    <property type="component" value="Unassembled WGS sequence"/>
</dbReference>
<evidence type="ECO:0000313" key="2">
    <source>
        <dbReference type="Proteomes" id="UP001199919"/>
    </source>
</evidence>
<gene>
    <name evidence="1" type="ORF">LT679_14560</name>
</gene>
<organism evidence="1 2">
    <name type="scientific">Mucilaginibacter roseus</name>
    <dbReference type="NCBI Taxonomy" id="1528868"/>
    <lineage>
        <taxon>Bacteria</taxon>
        <taxon>Pseudomonadati</taxon>
        <taxon>Bacteroidota</taxon>
        <taxon>Sphingobacteriia</taxon>
        <taxon>Sphingobacteriales</taxon>
        <taxon>Sphingobacteriaceae</taxon>
        <taxon>Mucilaginibacter</taxon>
    </lineage>
</organism>